<evidence type="ECO:0000313" key="5">
    <source>
        <dbReference type="EMBL" id="KAA0014579.1"/>
    </source>
</evidence>
<dbReference type="EMBL" id="VTPY01000001">
    <property type="protein sequence ID" value="KAA0014579.1"/>
    <property type="molecule type" value="Genomic_DNA"/>
</dbReference>
<evidence type="ECO:0000256" key="2">
    <source>
        <dbReference type="ARBA" id="ARBA00022722"/>
    </source>
</evidence>
<comment type="caution">
    <text evidence="5">The sequence shown here is derived from an EMBL/GenBank/DDBJ whole genome shotgun (WGS) entry which is preliminary data.</text>
</comment>
<evidence type="ECO:0000256" key="4">
    <source>
        <dbReference type="ARBA" id="ARBA00024207"/>
    </source>
</evidence>
<accession>A0A7V7G340</accession>
<dbReference type="Gene3D" id="1.20.120.580">
    <property type="entry name" value="bsu32300-like"/>
    <property type="match status" value="1"/>
</dbReference>
<gene>
    <name evidence="5" type="ORF">F0A17_02735</name>
</gene>
<dbReference type="GO" id="GO:0016787">
    <property type="term" value="F:hydrolase activity"/>
    <property type="evidence" value="ECO:0007669"/>
    <property type="project" value="UniProtKB-KW"/>
</dbReference>
<dbReference type="PANTHER" id="PTHR33397">
    <property type="entry name" value="UPF0331 PROTEIN YUTE"/>
    <property type="match status" value="1"/>
</dbReference>
<organism evidence="5 6">
    <name type="scientific">Billgrantia pellis</name>
    <dbReference type="NCBI Taxonomy" id="2606936"/>
    <lineage>
        <taxon>Bacteria</taxon>
        <taxon>Pseudomonadati</taxon>
        <taxon>Pseudomonadota</taxon>
        <taxon>Gammaproteobacteria</taxon>
        <taxon>Oceanospirillales</taxon>
        <taxon>Halomonadaceae</taxon>
        <taxon>Billgrantia</taxon>
    </lineage>
</organism>
<dbReference type="AlphaFoldDB" id="A0A7V7G340"/>
<dbReference type="Pfam" id="PF01934">
    <property type="entry name" value="HepT-like"/>
    <property type="match status" value="1"/>
</dbReference>
<dbReference type="GO" id="GO:0110001">
    <property type="term" value="C:toxin-antitoxin complex"/>
    <property type="evidence" value="ECO:0007669"/>
    <property type="project" value="InterPro"/>
</dbReference>
<dbReference type="NCBIfam" id="NF047751">
    <property type="entry name" value="HepT_toxin"/>
    <property type="match status" value="1"/>
</dbReference>
<dbReference type="PANTHER" id="PTHR33397:SF5">
    <property type="entry name" value="RNASE YUTE-RELATED"/>
    <property type="match status" value="1"/>
</dbReference>
<dbReference type="InterPro" id="IPR052379">
    <property type="entry name" value="Type_VII_TA_RNase"/>
</dbReference>
<keyword evidence="3" id="KW-0378">Hydrolase</keyword>
<evidence type="ECO:0000256" key="1">
    <source>
        <dbReference type="ARBA" id="ARBA00022649"/>
    </source>
</evidence>
<keyword evidence="6" id="KW-1185">Reference proteome</keyword>
<comment type="similarity">
    <text evidence="4">Belongs to the HepT RNase toxin family.</text>
</comment>
<dbReference type="SUPFAM" id="SSF81593">
    <property type="entry name" value="Nucleotidyltransferase substrate binding subunit/domain"/>
    <property type="match status" value="1"/>
</dbReference>
<proteinExistence type="inferred from homology"/>
<name>A0A7V7G340_9GAMM</name>
<dbReference type="RefSeq" id="WP_149326789.1">
    <property type="nucleotide sequence ID" value="NZ_VTPY01000001.1"/>
</dbReference>
<dbReference type="Proteomes" id="UP000486760">
    <property type="component" value="Unassembled WGS sequence"/>
</dbReference>
<evidence type="ECO:0000313" key="6">
    <source>
        <dbReference type="Proteomes" id="UP000486760"/>
    </source>
</evidence>
<reference evidence="5 6" key="1">
    <citation type="submission" date="2019-08" db="EMBL/GenBank/DDBJ databases">
        <title>Bioinformatics analysis of the strain L3 and L5.</title>
        <authorList>
            <person name="Li X."/>
        </authorList>
    </citation>
    <scope>NUCLEOTIDE SEQUENCE [LARGE SCALE GENOMIC DNA]</scope>
    <source>
        <strain evidence="5 6">L5</strain>
    </source>
</reference>
<keyword evidence="1" id="KW-1277">Toxin-antitoxin system</keyword>
<dbReference type="InterPro" id="IPR008201">
    <property type="entry name" value="HepT-like"/>
</dbReference>
<dbReference type="GO" id="GO:0004540">
    <property type="term" value="F:RNA nuclease activity"/>
    <property type="evidence" value="ECO:0007669"/>
    <property type="project" value="InterPro"/>
</dbReference>
<dbReference type="InterPro" id="IPR037038">
    <property type="entry name" value="HepT-like_sf"/>
</dbReference>
<protein>
    <submittedName>
        <fullName evidence="5">DUF86 domain-containing protein</fullName>
    </submittedName>
</protein>
<keyword evidence="2" id="KW-0540">Nuclease</keyword>
<evidence type="ECO:0000256" key="3">
    <source>
        <dbReference type="ARBA" id="ARBA00022801"/>
    </source>
</evidence>
<sequence length="141" mass="15785">MADSSPGIAYLVALRQHVAECETDIATLDRIAKERPWSRLERHAAERTLQVLIGGCIGVAKHWAKRETGMVSQNALGAFEQLIEQGLIDHEVPWRKVVGLRNALVHDYLEVDDRIVAEVIEAGYYRPLVAFARQAIQALET</sequence>